<evidence type="ECO:0000313" key="2">
    <source>
        <dbReference type="Proteomes" id="UP000582981"/>
    </source>
</evidence>
<organism evidence="1 2">
    <name type="scientific">Pseudomonas gingeri</name>
    <dbReference type="NCBI Taxonomy" id="117681"/>
    <lineage>
        <taxon>Bacteria</taxon>
        <taxon>Pseudomonadati</taxon>
        <taxon>Pseudomonadota</taxon>
        <taxon>Gammaproteobacteria</taxon>
        <taxon>Pseudomonadales</taxon>
        <taxon>Pseudomonadaceae</taxon>
        <taxon>Pseudomonas</taxon>
    </lineage>
</organism>
<evidence type="ECO:0000313" key="1">
    <source>
        <dbReference type="EMBL" id="NWB48574.1"/>
    </source>
</evidence>
<dbReference type="EMBL" id="JACAPU010000021">
    <property type="protein sequence ID" value="NWB48574.1"/>
    <property type="molecule type" value="Genomic_DNA"/>
</dbReference>
<comment type="caution">
    <text evidence="1">The sequence shown here is derived from an EMBL/GenBank/DDBJ whole genome shotgun (WGS) entry which is preliminary data.</text>
</comment>
<name>A0A7Y7WFV7_9PSED</name>
<accession>A0A7Y7WFV7</accession>
<dbReference type="RefSeq" id="WP_177144751.1">
    <property type="nucleotide sequence ID" value="NZ_JACAPU010000021.1"/>
</dbReference>
<reference evidence="1 2" key="1">
    <citation type="submission" date="2020-04" db="EMBL/GenBank/DDBJ databases">
        <title>Molecular characterization of pseudomonads from Agaricus bisporus reveal novel blotch 2 pathogens in Western Europe.</title>
        <authorList>
            <person name="Taparia T."/>
            <person name="Krijger M."/>
            <person name="Haynes E."/>
            <person name="Elpinstone J.G."/>
            <person name="Noble R."/>
            <person name="Van Der Wolf J."/>
        </authorList>
    </citation>
    <scope>NUCLEOTIDE SEQUENCE [LARGE SCALE GENOMIC DNA]</scope>
    <source>
        <strain evidence="1 2">F1001</strain>
    </source>
</reference>
<proteinExistence type="predicted"/>
<dbReference type="AlphaFoldDB" id="A0A7Y7WFV7"/>
<dbReference type="Proteomes" id="UP000582981">
    <property type="component" value="Unassembled WGS sequence"/>
</dbReference>
<gene>
    <name evidence="1" type="ORF">HX829_18960</name>
</gene>
<protein>
    <submittedName>
        <fullName evidence="1">Uncharacterized protein</fullName>
    </submittedName>
</protein>
<sequence length="71" mass="8269">MANAKNIKQNNIYLIYKYFIKNKNIHQRSTKRLGQRHHLERAASAFKLSYMLTVIATPLVRRVLSFPLAPA</sequence>